<protein>
    <recommendedName>
        <fullName evidence="1">AAA domain-containing protein</fullName>
    </recommendedName>
</protein>
<dbReference type="InterPro" id="IPR041682">
    <property type="entry name" value="AAA_14"/>
</dbReference>
<dbReference type="Pfam" id="PF13173">
    <property type="entry name" value="AAA_14"/>
    <property type="match status" value="1"/>
</dbReference>
<evidence type="ECO:0000313" key="2">
    <source>
        <dbReference type="EMBL" id="MCP9763369.1"/>
    </source>
</evidence>
<dbReference type="PANTHER" id="PTHR42990:SF1">
    <property type="entry name" value="AAA+ ATPASE DOMAIN-CONTAINING PROTEIN"/>
    <property type="match status" value="1"/>
</dbReference>
<dbReference type="EMBL" id="RJUF01000026">
    <property type="protein sequence ID" value="MCP9763369.1"/>
    <property type="molecule type" value="Genomic_DNA"/>
</dbReference>
<evidence type="ECO:0000313" key="3">
    <source>
        <dbReference type="Proteomes" id="UP001204144"/>
    </source>
</evidence>
<reference evidence="2 3" key="1">
    <citation type="submission" date="2018-11" db="EMBL/GenBank/DDBJ databases">
        <title>Novel bacteria species description.</title>
        <authorList>
            <person name="Han J.-H."/>
        </authorList>
    </citation>
    <scope>NUCLEOTIDE SEQUENCE [LARGE SCALE GENOMIC DNA]</scope>
    <source>
        <strain evidence="2 3">KCTC23259</strain>
    </source>
</reference>
<proteinExistence type="predicted"/>
<organism evidence="2 3">
    <name type="scientific">Lacihabitans soyangensis</name>
    <dbReference type="NCBI Taxonomy" id="869394"/>
    <lineage>
        <taxon>Bacteria</taxon>
        <taxon>Pseudomonadati</taxon>
        <taxon>Bacteroidota</taxon>
        <taxon>Cytophagia</taxon>
        <taxon>Cytophagales</taxon>
        <taxon>Leadbetterellaceae</taxon>
        <taxon>Lacihabitans</taxon>
    </lineage>
</organism>
<dbReference type="InterPro" id="IPR027417">
    <property type="entry name" value="P-loop_NTPase"/>
</dbReference>
<accession>A0AAE3H1M0</accession>
<name>A0AAE3H1M0_9BACT</name>
<evidence type="ECO:0000259" key="1">
    <source>
        <dbReference type="Pfam" id="PF13173"/>
    </source>
</evidence>
<keyword evidence="3" id="KW-1185">Reference proteome</keyword>
<dbReference type="AlphaFoldDB" id="A0AAE3H1M0"/>
<sequence length="397" mass="45989">MQELFESQNRVLEKVNLDFKRSLYEALPWDERAIMLMGARGTGKSTIFLQHLKENFKADEALYITLDDIYFKQHTLVDTARTFLQNGGKLLLMDEVHKYPDWSREIKNIYDLMPNLKMLFTGSSILELQRSNADLSRRVLNYYLPELSFREFLGIKYGLKLPKYTLEEVLANHVEIAKDLKTKLENPLVFFKEYLKSGAYPFFKETNLVDIRLKQTVNLIIDTDIPNAIPVEFSTLSQLKKLLYIIAQSVPFKPNITKLAEQVGTARPKLYEMLKMLEAAKLIYGLHHSSTNITVLNKPEKIFLHNTNLLYVFSENQPEMGTIRETFFINMLESAGHKVNYTEKGDFTINNKWTFEVGGRNKTQKQISGISNAFLALDEIEYGYGNSVPLWLLGFMY</sequence>
<feature type="domain" description="AAA" evidence="1">
    <location>
        <begin position="31"/>
        <end position="153"/>
    </location>
</feature>
<dbReference type="RefSeq" id="WP_255037152.1">
    <property type="nucleotide sequence ID" value="NZ_RJUF01000026.1"/>
</dbReference>
<dbReference type="Proteomes" id="UP001204144">
    <property type="component" value="Unassembled WGS sequence"/>
</dbReference>
<dbReference type="PANTHER" id="PTHR42990">
    <property type="entry name" value="ATPASE"/>
    <property type="match status" value="1"/>
</dbReference>
<dbReference type="SUPFAM" id="SSF52540">
    <property type="entry name" value="P-loop containing nucleoside triphosphate hydrolases"/>
    <property type="match status" value="1"/>
</dbReference>
<comment type="caution">
    <text evidence="2">The sequence shown here is derived from an EMBL/GenBank/DDBJ whole genome shotgun (WGS) entry which is preliminary data.</text>
</comment>
<gene>
    <name evidence="2" type="ORF">EGI31_10400</name>
</gene>